<organism evidence="1 2">
    <name type="scientific">Candidatus Roizmanbacteria bacterium CG22_combo_CG10-13_8_21_14_all_38_20</name>
    <dbReference type="NCBI Taxonomy" id="1974862"/>
    <lineage>
        <taxon>Bacteria</taxon>
        <taxon>Candidatus Roizmaniibacteriota</taxon>
    </lineage>
</organism>
<gene>
    <name evidence="1" type="ORF">COW99_04055</name>
</gene>
<accession>A0A2H0BWT5</accession>
<dbReference type="AlphaFoldDB" id="A0A2H0BWT5"/>
<dbReference type="SUPFAM" id="SSF49363">
    <property type="entry name" value="Purple acid phosphatase, N-terminal domain"/>
    <property type="match status" value="1"/>
</dbReference>
<dbReference type="Proteomes" id="UP000231246">
    <property type="component" value="Unassembled WGS sequence"/>
</dbReference>
<dbReference type="GO" id="GO:0046872">
    <property type="term" value="F:metal ion binding"/>
    <property type="evidence" value="ECO:0007669"/>
    <property type="project" value="InterPro"/>
</dbReference>
<evidence type="ECO:0008006" key="3">
    <source>
        <dbReference type="Google" id="ProtNLM"/>
    </source>
</evidence>
<dbReference type="PROSITE" id="PS00018">
    <property type="entry name" value="EF_HAND_1"/>
    <property type="match status" value="1"/>
</dbReference>
<dbReference type="EMBL" id="PCTA01000026">
    <property type="protein sequence ID" value="PIP61448.1"/>
    <property type="molecule type" value="Genomic_DNA"/>
</dbReference>
<reference evidence="1 2" key="1">
    <citation type="submission" date="2017-09" db="EMBL/GenBank/DDBJ databases">
        <title>Depth-based differentiation of microbial function through sediment-hosted aquifers and enrichment of novel symbionts in the deep terrestrial subsurface.</title>
        <authorList>
            <person name="Probst A.J."/>
            <person name="Ladd B."/>
            <person name="Jarett J.K."/>
            <person name="Geller-Mcgrath D.E."/>
            <person name="Sieber C.M."/>
            <person name="Emerson J.B."/>
            <person name="Anantharaman K."/>
            <person name="Thomas B.C."/>
            <person name="Malmstrom R."/>
            <person name="Stieglmeier M."/>
            <person name="Klingl A."/>
            <person name="Woyke T."/>
            <person name="Ryan C.M."/>
            <person name="Banfield J.F."/>
        </authorList>
    </citation>
    <scope>NUCLEOTIDE SEQUENCE [LARGE SCALE GENOMIC DNA]</scope>
    <source>
        <strain evidence="1">CG22_combo_CG10-13_8_21_14_all_38_20</strain>
    </source>
</reference>
<proteinExistence type="predicted"/>
<dbReference type="InterPro" id="IPR008963">
    <property type="entry name" value="Purple_acid_Pase-like_N"/>
</dbReference>
<evidence type="ECO:0000313" key="1">
    <source>
        <dbReference type="EMBL" id="PIP61448.1"/>
    </source>
</evidence>
<name>A0A2H0BWT5_9BACT</name>
<dbReference type="InterPro" id="IPR003961">
    <property type="entry name" value="FN3_dom"/>
</dbReference>
<dbReference type="Gene3D" id="2.60.40.380">
    <property type="entry name" value="Purple acid phosphatase-like, N-terminal"/>
    <property type="match status" value="1"/>
</dbReference>
<dbReference type="GO" id="GO:0003993">
    <property type="term" value="F:acid phosphatase activity"/>
    <property type="evidence" value="ECO:0007669"/>
    <property type="project" value="InterPro"/>
</dbReference>
<dbReference type="InterPro" id="IPR018247">
    <property type="entry name" value="EF_Hand_1_Ca_BS"/>
</dbReference>
<comment type="caution">
    <text evidence="1">The sequence shown here is derived from an EMBL/GenBank/DDBJ whole genome shotgun (WGS) entry which is preliminary data.</text>
</comment>
<protein>
    <recommendedName>
        <fullName evidence="3">Fibronectin type-III domain-containing protein</fullName>
    </recommendedName>
</protein>
<sequence>MGGNAKNLFMVVGFLVALVLLVFGLNELRGVLVGAESKLQPSGVDTTGITSNSAIINFATAKPVFSRIIYGSDPQQLSLFSVETDQTDTHGVTLSFLSPNTTYYYKIRIGEKEHDNNGQPYSFTTRPAETGPGGITGNQLENLDPDIFKQKFGSNDAEYDVNQDGVVNTTDYLLYLQKTQ</sequence>
<evidence type="ECO:0000313" key="2">
    <source>
        <dbReference type="Proteomes" id="UP000231246"/>
    </source>
</evidence>
<dbReference type="CDD" id="cd00063">
    <property type="entry name" value="FN3"/>
    <property type="match status" value="1"/>
</dbReference>